<dbReference type="EMBL" id="UZAL01031088">
    <property type="protein sequence ID" value="VDP56833.1"/>
    <property type="molecule type" value="Genomic_DNA"/>
</dbReference>
<gene>
    <name evidence="1" type="ORF">SMTD_LOCUS11030</name>
</gene>
<evidence type="ECO:0000313" key="1">
    <source>
        <dbReference type="EMBL" id="VDP56833.1"/>
    </source>
</evidence>
<proteinExistence type="predicted"/>
<evidence type="ECO:0000313" key="2">
    <source>
        <dbReference type="Proteomes" id="UP000269396"/>
    </source>
</evidence>
<sequence>MIRVQLRKIWEEEQVPQTDWKEGYLIRIAKKGDMNKRGNYRGITLLSVPGNNFQQSVAEPDERLNRRLTPRLTGRIP</sequence>
<organism evidence="1 2">
    <name type="scientific">Schistosoma mattheei</name>
    <dbReference type="NCBI Taxonomy" id="31246"/>
    <lineage>
        <taxon>Eukaryota</taxon>
        <taxon>Metazoa</taxon>
        <taxon>Spiralia</taxon>
        <taxon>Lophotrochozoa</taxon>
        <taxon>Platyhelminthes</taxon>
        <taxon>Trematoda</taxon>
        <taxon>Digenea</taxon>
        <taxon>Strigeidida</taxon>
        <taxon>Schistosomatoidea</taxon>
        <taxon>Schistosomatidae</taxon>
        <taxon>Schistosoma</taxon>
    </lineage>
</organism>
<reference evidence="1 2" key="1">
    <citation type="submission" date="2018-11" db="EMBL/GenBank/DDBJ databases">
        <authorList>
            <consortium name="Pathogen Informatics"/>
        </authorList>
    </citation>
    <scope>NUCLEOTIDE SEQUENCE [LARGE SCALE GENOMIC DNA]</scope>
    <source>
        <strain>Denwood</strain>
        <strain evidence="2">Zambia</strain>
    </source>
</reference>
<dbReference type="AlphaFoldDB" id="A0A183P9J4"/>
<accession>A0A183P9J4</accession>
<dbReference type="Proteomes" id="UP000269396">
    <property type="component" value="Unassembled WGS sequence"/>
</dbReference>
<keyword evidence="2" id="KW-1185">Reference proteome</keyword>
<name>A0A183P9J4_9TREM</name>
<protein>
    <submittedName>
        <fullName evidence="1">Uncharacterized protein</fullName>
    </submittedName>
</protein>